<feature type="domain" description="Enoyl reductase (ER)" evidence="6">
    <location>
        <begin position="18"/>
        <end position="355"/>
    </location>
</feature>
<evidence type="ECO:0000256" key="2">
    <source>
        <dbReference type="ARBA" id="ARBA00022723"/>
    </source>
</evidence>
<dbReference type="GO" id="GO:0008270">
    <property type="term" value="F:zinc ion binding"/>
    <property type="evidence" value="ECO:0007669"/>
    <property type="project" value="InterPro"/>
</dbReference>
<proteinExistence type="inferred from homology"/>
<dbReference type="InterPro" id="IPR011032">
    <property type="entry name" value="GroES-like_sf"/>
</dbReference>
<dbReference type="Proteomes" id="UP000285146">
    <property type="component" value="Unassembled WGS sequence"/>
</dbReference>
<dbReference type="InParanoid" id="A0A423WSP9"/>
<comment type="similarity">
    <text evidence="5">Belongs to the zinc-containing alcohol dehydrogenase family.</text>
</comment>
<dbReference type="InterPro" id="IPR002328">
    <property type="entry name" value="ADH_Zn_CS"/>
</dbReference>
<keyword evidence="8" id="KW-1185">Reference proteome</keyword>
<dbReference type="SUPFAM" id="SSF51735">
    <property type="entry name" value="NAD(P)-binding Rossmann-fold domains"/>
    <property type="match status" value="1"/>
</dbReference>
<dbReference type="EMBL" id="LKEB01000042">
    <property type="protein sequence ID" value="ROW06336.1"/>
    <property type="molecule type" value="Genomic_DNA"/>
</dbReference>
<dbReference type="PANTHER" id="PTHR42683">
    <property type="entry name" value="ALDEHYDE REDUCTASE"/>
    <property type="match status" value="1"/>
</dbReference>
<evidence type="ECO:0000256" key="3">
    <source>
        <dbReference type="ARBA" id="ARBA00022833"/>
    </source>
</evidence>
<name>A0A423WSP9_9PEZI</name>
<dbReference type="Pfam" id="PF08240">
    <property type="entry name" value="ADH_N"/>
    <property type="match status" value="1"/>
</dbReference>
<organism evidence="7 8">
    <name type="scientific">Cytospora leucostoma</name>
    <dbReference type="NCBI Taxonomy" id="1230097"/>
    <lineage>
        <taxon>Eukaryota</taxon>
        <taxon>Fungi</taxon>
        <taxon>Dikarya</taxon>
        <taxon>Ascomycota</taxon>
        <taxon>Pezizomycotina</taxon>
        <taxon>Sordariomycetes</taxon>
        <taxon>Sordariomycetidae</taxon>
        <taxon>Diaporthales</taxon>
        <taxon>Cytosporaceae</taxon>
        <taxon>Cytospora</taxon>
    </lineage>
</organism>
<dbReference type="AlphaFoldDB" id="A0A423WSP9"/>
<evidence type="ECO:0000256" key="1">
    <source>
        <dbReference type="ARBA" id="ARBA00001947"/>
    </source>
</evidence>
<keyword evidence="2 5" id="KW-0479">Metal-binding</keyword>
<dbReference type="OrthoDB" id="1879366at2759"/>
<dbReference type="InterPro" id="IPR020843">
    <property type="entry name" value="ER"/>
</dbReference>
<dbReference type="InterPro" id="IPR013154">
    <property type="entry name" value="ADH-like_N"/>
</dbReference>
<protein>
    <recommendedName>
        <fullName evidence="6">Enoyl reductase (ER) domain-containing protein</fullName>
    </recommendedName>
</protein>
<dbReference type="InterPro" id="IPR036291">
    <property type="entry name" value="NAD(P)-bd_dom_sf"/>
</dbReference>
<dbReference type="CDD" id="cd05283">
    <property type="entry name" value="CAD1"/>
    <property type="match status" value="1"/>
</dbReference>
<keyword evidence="4" id="KW-0560">Oxidoreductase</keyword>
<dbReference type="PROSITE" id="PS00059">
    <property type="entry name" value="ADH_ZINC"/>
    <property type="match status" value="1"/>
</dbReference>
<keyword evidence="3 5" id="KW-0862">Zinc</keyword>
<dbReference type="InterPro" id="IPR047109">
    <property type="entry name" value="CAD-like"/>
</dbReference>
<dbReference type="SMART" id="SM00829">
    <property type="entry name" value="PKS_ER"/>
    <property type="match status" value="1"/>
</dbReference>
<evidence type="ECO:0000256" key="5">
    <source>
        <dbReference type="RuleBase" id="RU361277"/>
    </source>
</evidence>
<accession>A0A423WSP9</accession>
<comment type="caution">
    <text evidence="7">The sequence shown here is derived from an EMBL/GenBank/DDBJ whole genome shotgun (WGS) entry which is preliminary data.</text>
</comment>
<reference evidence="7 8" key="1">
    <citation type="submission" date="2015-09" db="EMBL/GenBank/DDBJ databases">
        <title>Host preference determinants of Valsa canker pathogens revealed by comparative genomics.</title>
        <authorList>
            <person name="Yin Z."/>
            <person name="Huang L."/>
        </authorList>
    </citation>
    <scope>NUCLEOTIDE SEQUENCE [LARGE SCALE GENOMIC DNA]</scope>
    <source>
        <strain evidence="7 8">SXYLt</strain>
    </source>
</reference>
<dbReference type="SUPFAM" id="SSF50129">
    <property type="entry name" value="GroES-like"/>
    <property type="match status" value="1"/>
</dbReference>
<dbReference type="Gene3D" id="3.90.180.10">
    <property type="entry name" value="Medium-chain alcohol dehydrogenases, catalytic domain"/>
    <property type="match status" value="1"/>
</dbReference>
<dbReference type="GO" id="GO:0016616">
    <property type="term" value="F:oxidoreductase activity, acting on the CH-OH group of donors, NAD or NADP as acceptor"/>
    <property type="evidence" value="ECO:0007669"/>
    <property type="project" value="InterPro"/>
</dbReference>
<dbReference type="Gene3D" id="3.40.50.720">
    <property type="entry name" value="NAD(P)-binding Rossmann-like Domain"/>
    <property type="match status" value="1"/>
</dbReference>
<gene>
    <name evidence="7" type="ORF">VPNG_07532</name>
</gene>
<evidence type="ECO:0000259" key="6">
    <source>
        <dbReference type="SMART" id="SM00829"/>
    </source>
</evidence>
<evidence type="ECO:0000313" key="7">
    <source>
        <dbReference type="EMBL" id="ROW06336.1"/>
    </source>
</evidence>
<evidence type="ECO:0000256" key="4">
    <source>
        <dbReference type="ARBA" id="ARBA00023002"/>
    </source>
</evidence>
<dbReference type="FunFam" id="3.40.50.720:FF:000022">
    <property type="entry name" value="Cinnamyl alcohol dehydrogenase"/>
    <property type="match status" value="1"/>
</dbReference>
<comment type="cofactor">
    <cofactor evidence="1 5">
        <name>Zn(2+)</name>
        <dbReference type="ChEBI" id="CHEBI:29105"/>
    </cofactor>
</comment>
<dbReference type="Pfam" id="PF00107">
    <property type="entry name" value="ADH_zinc_N"/>
    <property type="match status" value="1"/>
</dbReference>
<dbReference type="InterPro" id="IPR013149">
    <property type="entry name" value="ADH-like_C"/>
</dbReference>
<sequence length="360" mass="38872">MTTDYKFEGWAANDATAGDEGKMVWQEIYPKGWEETDVDIQVTHCGMCGSDLHQMRNGWGGANYPMTVGHEIVGKAVRVGKDVKHVKVGDRVGVGAQGDSCRNRFGDDCEECAHGDENYCDKLIWTYNSRHFNGDIAQGGYSTYHRAPGHFVVQIPDGLESSQAAPMLCGGVTMFAPLKNHNVKPGMAVGIVGVGGLGHYGVKFAKAMGAKVIGISRRANKRDEVLSLGADGYIATEDDADWLKTHGRSLDLIISTVASSKVPITEYLLLLKKGGSLVQVGLPDDGPFQISGGVMATGRAKFEGSLVGSPQDLRDMLEFVTEKKIQGLVQERSMKDANQAVLDLEAGKARYRYVLVNEGA</sequence>
<evidence type="ECO:0000313" key="8">
    <source>
        <dbReference type="Proteomes" id="UP000285146"/>
    </source>
</evidence>
<dbReference type="STRING" id="1230097.A0A423WSP9"/>